<feature type="domain" description="DDH" evidence="6">
    <location>
        <begin position="73"/>
        <end position="202"/>
    </location>
</feature>
<evidence type="ECO:0000313" key="9">
    <source>
        <dbReference type="EMBL" id="OGI83774.1"/>
    </source>
</evidence>
<gene>
    <name evidence="9" type="ORF">A2997_01110</name>
</gene>
<proteinExistence type="inferred from homology"/>
<sequence>MRDYQIRSYDPSSFISGYPDIVSRILAFHNINTKDEAEEFLNPSYEKISDPYCLNDMKLAVKRILLAIKKNEKIVLYGDYDADGIPGVALLYDFFCAIGYKNISVYIPHRHDEGYGFHHDAITEFLENGISLVITVDVGITAPAEVLYAKENGIDVIITDHHIIGEDVPKACAIVHPKLGKYLDKMICGSATAFQLVRGILIHIRSLKVKDIPEGIHIPNEGWEKWLLDLVGIATISDMVPLVKENRIFANYGLRVLQKTRRLGLRALAKMAGVSIQNCTEDDVSFSLTPRLNAASRMDDPRRAFELLTATDTIQAETLANFLVKKNDERKYEVATIMRSVHTKLSSRELREIVVVGDPSWSQGVLGLVASKITEEYSVTAFVWSHHNNGTLKGSCRANHEVDVTALMSSLSPETFLYYGGHQGAGGFSLTRDRIHTLENELYAQYLIQKEASSNSFSSSRATLIDGIYELSSLTQEVCKQVFECGPFGVGNPKPILALRGTFKSIKGFGKGNIHTEVTMKSSDSRIWRAVGFFALTDSYTYMPHTGEEVYVIGSLERSWFRGREEIRLRLIDILQSSHQVFHSK</sequence>
<dbReference type="GO" id="GO:0003676">
    <property type="term" value="F:nucleic acid binding"/>
    <property type="evidence" value="ECO:0007669"/>
    <property type="project" value="InterPro"/>
</dbReference>
<dbReference type="GO" id="GO:0006310">
    <property type="term" value="P:DNA recombination"/>
    <property type="evidence" value="ECO:0007669"/>
    <property type="project" value="InterPro"/>
</dbReference>
<dbReference type="SUPFAM" id="SSF64182">
    <property type="entry name" value="DHH phosphoesterases"/>
    <property type="match status" value="1"/>
</dbReference>
<feature type="domain" description="DHHA1" evidence="7">
    <location>
        <begin position="355"/>
        <end position="437"/>
    </location>
</feature>
<dbReference type="NCBIfam" id="TIGR00644">
    <property type="entry name" value="recJ"/>
    <property type="match status" value="1"/>
</dbReference>
<dbReference type="GO" id="GO:0008409">
    <property type="term" value="F:5'-3' exonuclease activity"/>
    <property type="evidence" value="ECO:0007669"/>
    <property type="project" value="InterPro"/>
</dbReference>
<keyword evidence="5 9" id="KW-0269">Exonuclease</keyword>
<organism evidence="9 10">
    <name type="scientific">Candidatus Nomurabacteria bacterium RIFCSPLOWO2_01_FULL_36_10b</name>
    <dbReference type="NCBI Taxonomy" id="1801766"/>
    <lineage>
        <taxon>Bacteria</taxon>
        <taxon>Candidatus Nomuraibacteriota</taxon>
    </lineage>
</organism>
<dbReference type="InterPro" id="IPR051673">
    <property type="entry name" value="SSDNA_exonuclease_RecJ"/>
</dbReference>
<keyword evidence="4" id="KW-0378">Hydrolase</keyword>
<protein>
    <recommendedName>
        <fullName evidence="2">Single-stranded-DNA-specific exonuclease RecJ</fullName>
    </recommendedName>
</protein>
<dbReference type="Gene3D" id="3.90.1640.30">
    <property type="match status" value="1"/>
</dbReference>
<dbReference type="PANTHER" id="PTHR30255:SF2">
    <property type="entry name" value="SINGLE-STRANDED-DNA-SPECIFIC EXONUCLEASE RECJ"/>
    <property type="match status" value="1"/>
</dbReference>
<reference evidence="9 10" key="1">
    <citation type="journal article" date="2016" name="Nat. Commun.">
        <title>Thousands of microbial genomes shed light on interconnected biogeochemical processes in an aquifer system.</title>
        <authorList>
            <person name="Anantharaman K."/>
            <person name="Brown C.T."/>
            <person name="Hug L.A."/>
            <person name="Sharon I."/>
            <person name="Castelle C.J."/>
            <person name="Probst A.J."/>
            <person name="Thomas B.C."/>
            <person name="Singh A."/>
            <person name="Wilkins M.J."/>
            <person name="Karaoz U."/>
            <person name="Brodie E.L."/>
            <person name="Williams K.H."/>
            <person name="Hubbard S.S."/>
            <person name="Banfield J.F."/>
        </authorList>
    </citation>
    <scope>NUCLEOTIDE SEQUENCE [LARGE SCALE GENOMIC DNA]</scope>
</reference>
<comment type="caution">
    <text evidence="9">The sequence shown here is derived from an EMBL/GenBank/DDBJ whole genome shotgun (WGS) entry which is preliminary data.</text>
</comment>
<evidence type="ECO:0000256" key="1">
    <source>
        <dbReference type="ARBA" id="ARBA00005915"/>
    </source>
</evidence>
<dbReference type="AlphaFoldDB" id="A0A1F6WPM2"/>
<dbReference type="InterPro" id="IPR001667">
    <property type="entry name" value="DDH_dom"/>
</dbReference>
<dbReference type="Pfam" id="PF17768">
    <property type="entry name" value="RecJ_OB"/>
    <property type="match status" value="1"/>
</dbReference>
<dbReference type="InterPro" id="IPR003156">
    <property type="entry name" value="DHHA1_dom"/>
</dbReference>
<dbReference type="Gene3D" id="3.10.310.30">
    <property type="match status" value="1"/>
</dbReference>
<dbReference type="GO" id="GO:0006281">
    <property type="term" value="P:DNA repair"/>
    <property type="evidence" value="ECO:0007669"/>
    <property type="project" value="InterPro"/>
</dbReference>
<dbReference type="PANTHER" id="PTHR30255">
    <property type="entry name" value="SINGLE-STRANDED-DNA-SPECIFIC EXONUCLEASE RECJ"/>
    <property type="match status" value="1"/>
</dbReference>
<dbReference type="InterPro" id="IPR038763">
    <property type="entry name" value="DHH_sf"/>
</dbReference>
<dbReference type="STRING" id="1801766.A2997_01110"/>
<dbReference type="Proteomes" id="UP000179448">
    <property type="component" value="Unassembled WGS sequence"/>
</dbReference>
<evidence type="ECO:0000259" key="8">
    <source>
        <dbReference type="Pfam" id="PF17768"/>
    </source>
</evidence>
<dbReference type="EMBL" id="MFUQ01000012">
    <property type="protein sequence ID" value="OGI83774.1"/>
    <property type="molecule type" value="Genomic_DNA"/>
</dbReference>
<name>A0A1F6WPM2_9BACT</name>
<dbReference type="Pfam" id="PF01368">
    <property type="entry name" value="DHH"/>
    <property type="match status" value="1"/>
</dbReference>
<evidence type="ECO:0000259" key="6">
    <source>
        <dbReference type="Pfam" id="PF01368"/>
    </source>
</evidence>
<feature type="domain" description="RecJ OB" evidence="8">
    <location>
        <begin position="465"/>
        <end position="573"/>
    </location>
</feature>
<dbReference type="InterPro" id="IPR041122">
    <property type="entry name" value="RecJ_OB"/>
</dbReference>
<evidence type="ECO:0000256" key="2">
    <source>
        <dbReference type="ARBA" id="ARBA00019841"/>
    </source>
</evidence>
<comment type="similarity">
    <text evidence="1">Belongs to the RecJ family.</text>
</comment>
<dbReference type="InterPro" id="IPR004610">
    <property type="entry name" value="RecJ"/>
</dbReference>
<evidence type="ECO:0000256" key="4">
    <source>
        <dbReference type="ARBA" id="ARBA00022801"/>
    </source>
</evidence>
<evidence type="ECO:0000256" key="3">
    <source>
        <dbReference type="ARBA" id="ARBA00022722"/>
    </source>
</evidence>
<keyword evidence="3" id="KW-0540">Nuclease</keyword>
<accession>A0A1F6WPM2</accession>
<evidence type="ECO:0000259" key="7">
    <source>
        <dbReference type="Pfam" id="PF02272"/>
    </source>
</evidence>
<evidence type="ECO:0000256" key="5">
    <source>
        <dbReference type="ARBA" id="ARBA00022839"/>
    </source>
</evidence>
<evidence type="ECO:0000313" key="10">
    <source>
        <dbReference type="Proteomes" id="UP000179448"/>
    </source>
</evidence>
<dbReference type="Pfam" id="PF02272">
    <property type="entry name" value="DHHA1"/>
    <property type="match status" value="1"/>
</dbReference>